<organism evidence="5 6">
    <name type="scientific">Paramecium octaurelia</name>
    <dbReference type="NCBI Taxonomy" id="43137"/>
    <lineage>
        <taxon>Eukaryota</taxon>
        <taxon>Sar</taxon>
        <taxon>Alveolata</taxon>
        <taxon>Ciliophora</taxon>
        <taxon>Intramacronucleata</taxon>
        <taxon>Oligohymenophorea</taxon>
        <taxon>Peniculida</taxon>
        <taxon>Parameciidae</taxon>
        <taxon>Paramecium</taxon>
    </lineage>
</organism>
<dbReference type="PROSITE" id="PS50005">
    <property type="entry name" value="TPR"/>
    <property type="match status" value="3"/>
</dbReference>
<accession>A0A8S1UG07</accession>
<dbReference type="InterPro" id="IPR019734">
    <property type="entry name" value="TPR_rpt"/>
</dbReference>
<evidence type="ECO:0000256" key="1">
    <source>
        <dbReference type="ARBA" id="ARBA00022737"/>
    </source>
</evidence>
<feature type="repeat" description="TPR" evidence="3">
    <location>
        <begin position="22"/>
        <end position="55"/>
    </location>
</feature>
<evidence type="ECO:0000256" key="3">
    <source>
        <dbReference type="PROSITE-ProRule" id="PRU00339"/>
    </source>
</evidence>
<keyword evidence="6" id="KW-1185">Reference proteome</keyword>
<evidence type="ECO:0008006" key="7">
    <source>
        <dbReference type="Google" id="ProtNLM"/>
    </source>
</evidence>
<evidence type="ECO:0000256" key="2">
    <source>
        <dbReference type="ARBA" id="ARBA00022803"/>
    </source>
</evidence>
<dbReference type="Pfam" id="PF13181">
    <property type="entry name" value="TPR_8"/>
    <property type="match status" value="1"/>
</dbReference>
<dbReference type="Pfam" id="PF13431">
    <property type="entry name" value="TPR_17"/>
    <property type="match status" value="1"/>
</dbReference>
<keyword evidence="2 3" id="KW-0802">TPR repeat</keyword>
<evidence type="ECO:0000313" key="6">
    <source>
        <dbReference type="Proteomes" id="UP000683925"/>
    </source>
</evidence>
<proteinExistence type="predicted"/>
<name>A0A8S1UG07_PAROT</name>
<keyword evidence="4" id="KW-0175">Coiled coil</keyword>
<dbReference type="PANTHER" id="PTHR44943">
    <property type="entry name" value="CELLULOSE SYNTHASE OPERON PROTEIN C"/>
    <property type="match status" value="1"/>
</dbReference>
<feature type="repeat" description="TPR" evidence="3">
    <location>
        <begin position="90"/>
        <end position="123"/>
    </location>
</feature>
<dbReference type="OrthoDB" id="2017782at2759"/>
<dbReference type="EMBL" id="CAJJDP010000042">
    <property type="protein sequence ID" value="CAD8162622.1"/>
    <property type="molecule type" value="Genomic_DNA"/>
</dbReference>
<reference evidence="5" key="1">
    <citation type="submission" date="2021-01" db="EMBL/GenBank/DDBJ databases">
        <authorList>
            <consortium name="Genoscope - CEA"/>
            <person name="William W."/>
        </authorList>
    </citation>
    <scope>NUCLEOTIDE SEQUENCE</scope>
</reference>
<dbReference type="Pfam" id="PF13414">
    <property type="entry name" value="TPR_11"/>
    <property type="match status" value="1"/>
</dbReference>
<sequence>MNQYQKTIQCYDLSILINPKYDSAFNGKGNAIRNFNQFQKAIQCYYKAISINQKNDSTWFGKGLVLYKLKQYEEAIQCYNEAITINPQYDTAWNNKGLALYKLNQYQEAIICYNAAISLYPNYSPAYYNKGNVLKNLKKYQEELNDLTFENQGLTLQHTLQKFMDALSNFEQALQIKNNALRFKFKVDSLFELRRKQEAKYFYLAAQGLGLGQNAYIQSQLSKL</sequence>
<gene>
    <name evidence="5" type="ORF">POCTA_138.1.T0420040</name>
</gene>
<dbReference type="AlphaFoldDB" id="A0A8S1UG07"/>
<feature type="repeat" description="TPR" evidence="3">
    <location>
        <begin position="56"/>
        <end position="89"/>
    </location>
</feature>
<evidence type="ECO:0000256" key="4">
    <source>
        <dbReference type="SAM" id="Coils"/>
    </source>
</evidence>
<feature type="coiled-coil region" evidence="4">
    <location>
        <begin position="130"/>
        <end position="157"/>
    </location>
</feature>
<dbReference type="Proteomes" id="UP000683925">
    <property type="component" value="Unassembled WGS sequence"/>
</dbReference>
<keyword evidence="1" id="KW-0677">Repeat</keyword>
<dbReference type="PANTHER" id="PTHR44943:SF4">
    <property type="entry name" value="TPR REPEAT-CONTAINING PROTEIN MJ0798"/>
    <property type="match status" value="1"/>
</dbReference>
<comment type="caution">
    <text evidence="5">The sequence shown here is derived from an EMBL/GenBank/DDBJ whole genome shotgun (WGS) entry which is preliminary data.</text>
</comment>
<dbReference type="PROSITE" id="PS50293">
    <property type="entry name" value="TPR_REGION"/>
    <property type="match status" value="1"/>
</dbReference>
<dbReference type="InterPro" id="IPR051685">
    <property type="entry name" value="Ycf3/AcsC/BcsC/TPR_MFPF"/>
</dbReference>
<evidence type="ECO:0000313" key="5">
    <source>
        <dbReference type="EMBL" id="CAD8162622.1"/>
    </source>
</evidence>
<dbReference type="SMART" id="SM00028">
    <property type="entry name" value="TPR"/>
    <property type="match status" value="4"/>
</dbReference>
<protein>
    <recommendedName>
        <fullName evidence="7">Tetratricopeptide repeat protein</fullName>
    </recommendedName>
</protein>